<dbReference type="Gene3D" id="3.40.47.10">
    <property type="match status" value="2"/>
</dbReference>
<evidence type="ECO:0000256" key="1">
    <source>
        <dbReference type="ARBA" id="ARBA00004496"/>
    </source>
</evidence>
<dbReference type="InterPro" id="IPR016039">
    <property type="entry name" value="Thiolase-like"/>
</dbReference>
<sequence length="394" mass="42126">MQKVAIVEALRTPVGSFMGSLAGFSAVDLGTKVISELLNKRPEIKEKLDMVYMGNVLQAGNGQNPARQAALKAGVPLPVPATTVNTVCGSGLHSVIMAYTSILAGQEELSIAGGMESMSNAPFLVKGLRNGIKMGNTELIDVMIHDGLTCPFNLYHMGITAENLAQKYNLTREEQDEFAYNSQMKATKARKDGKFVDEIVPITIKNKKEEIIFKDDEYIREETTIEKLAKLRPAFKADGTVTAGNASGINDGAAAVLVASEEKCKELGLNPLVYIKGFGLAGVDPSIMGIGPVDAINKMLRKANLTIEDIDLFELNEAFASQSLAVLRELKVDAEKVNVNGGAIAIGHPIGASGTRILVTLIHELIRQNKRYGVAALCIGAGMGVSILIENANI</sequence>
<feature type="active site" description="Proton acceptor" evidence="9">
    <location>
        <position position="348"/>
    </location>
</feature>
<dbReference type="SUPFAM" id="SSF53901">
    <property type="entry name" value="Thiolase-like"/>
    <property type="match status" value="2"/>
</dbReference>
<evidence type="ECO:0000256" key="8">
    <source>
        <dbReference type="ARBA" id="ARBA00051550"/>
    </source>
</evidence>
<dbReference type="FunFam" id="3.40.47.10:FF:000010">
    <property type="entry name" value="Acetyl-CoA acetyltransferase (Thiolase)"/>
    <property type="match status" value="1"/>
</dbReference>
<evidence type="ECO:0000256" key="4">
    <source>
        <dbReference type="ARBA" id="ARBA00022679"/>
    </source>
</evidence>
<dbReference type="InterPro" id="IPR020610">
    <property type="entry name" value="Thiolase_AS"/>
</dbReference>
<name>A0A0R3JWE4_CALMK</name>
<dbReference type="AlphaFoldDB" id="A0A0R3JWE4"/>
<gene>
    <name evidence="13" type="primary">thlA</name>
    <name evidence="13" type="ORF">ABG79_00059</name>
</gene>
<keyword evidence="5 10" id="KW-0012">Acyltransferase</keyword>
<comment type="similarity">
    <text evidence="2 10">Belongs to the thiolase-like superfamily. Thiolase family.</text>
</comment>
<dbReference type="InterPro" id="IPR020616">
    <property type="entry name" value="Thiolase_N"/>
</dbReference>
<organism evidence="13 14">
    <name type="scientific">Caloramator mitchellensis</name>
    <dbReference type="NCBI Taxonomy" id="908809"/>
    <lineage>
        <taxon>Bacteria</taxon>
        <taxon>Bacillati</taxon>
        <taxon>Bacillota</taxon>
        <taxon>Clostridia</taxon>
        <taxon>Eubacteriales</taxon>
        <taxon>Clostridiaceae</taxon>
        <taxon>Caloramator</taxon>
    </lineage>
</organism>
<evidence type="ECO:0000256" key="10">
    <source>
        <dbReference type="RuleBase" id="RU003557"/>
    </source>
</evidence>
<keyword evidence="4 10" id="KW-0808">Transferase</keyword>
<feature type="active site" description="Proton acceptor" evidence="9">
    <location>
        <position position="378"/>
    </location>
</feature>
<evidence type="ECO:0000313" key="13">
    <source>
        <dbReference type="EMBL" id="KRQ87894.1"/>
    </source>
</evidence>
<dbReference type="PROSITE" id="PS00737">
    <property type="entry name" value="THIOLASE_2"/>
    <property type="match status" value="1"/>
</dbReference>
<dbReference type="NCBIfam" id="TIGR01930">
    <property type="entry name" value="AcCoA-C-Actrans"/>
    <property type="match status" value="1"/>
</dbReference>
<comment type="catalytic activity">
    <reaction evidence="8">
        <text>2 acetyl-CoA = acetoacetyl-CoA + CoA</text>
        <dbReference type="Rhea" id="RHEA:21036"/>
        <dbReference type="ChEBI" id="CHEBI:57286"/>
        <dbReference type="ChEBI" id="CHEBI:57287"/>
        <dbReference type="ChEBI" id="CHEBI:57288"/>
        <dbReference type="EC" id="2.3.1.9"/>
    </reaction>
</comment>
<dbReference type="CDD" id="cd00751">
    <property type="entry name" value="thiolase"/>
    <property type="match status" value="1"/>
</dbReference>
<dbReference type="PATRIC" id="fig|908809.3.peg.60"/>
<comment type="subcellular location">
    <subcellularLocation>
        <location evidence="1">Cytoplasm</location>
    </subcellularLocation>
</comment>
<dbReference type="PIRSF" id="PIRSF000429">
    <property type="entry name" value="Ac-CoA_Ac_transf"/>
    <property type="match status" value="1"/>
</dbReference>
<dbReference type="Pfam" id="PF00108">
    <property type="entry name" value="Thiolase_N"/>
    <property type="match status" value="1"/>
</dbReference>
<dbReference type="EC" id="2.3.1.9" evidence="3"/>
<evidence type="ECO:0000313" key="14">
    <source>
        <dbReference type="Proteomes" id="UP000052015"/>
    </source>
</evidence>
<dbReference type="OrthoDB" id="9764892at2"/>
<comment type="caution">
    <text evidence="13">The sequence shown here is derived from an EMBL/GenBank/DDBJ whole genome shotgun (WGS) entry which is preliminary data.</text>
</comment>
<evidence type="ECO:0000256" key="7">
    <source>
        <dbReference type="ARBA" id="ARBA00044137"/>
    </source>
</evidence>
<dbReference type="Pfam" id="PF02803">
    <property type="entry name" value="Thiolase_C"/>
    <property type="match status" value="1"/>
</dbReference>
<dbReference type="InterPro" id="IPR020617">
    <property type="entry name" value="Thiolase_C"/>
</dbReference>
<protein>
    <recommendedName>
        <fullName evidence="7">Acetyl-CoA acetyltransferase</fullName>
        <ecNumber evidence="3">2.3.1.9</ecNumber>
    </recommendedName>
    <alternativeName>
        <fullName evidence="6">Acetoacetyl-CoA thiolase</fullName>
    </alternativeName>
</protein>
<proteinExistence type="inferred from homology"/>
<evidence type="ECO:0000259" key="11">
    <source>
        <dbReference type="Pfam" id="PF00108"/>
    </source>
</evidence>
<feature type="active site" description="Acyl-thioester intermediate" evidence="9">
    <location>
        <position position="88"/>
    </location>
</feature>
<dbReference type="PANTHER" id="PTHR18919:SF107">
    <property type="entry name" value="ACETYL-COA ACETYLTRANSFERASE, CYTOSOLIC"/>
    <property type="match status" value="1"/>
</dbReference>
<evidence type="ECO:0000256" key="9">
    <source>
        <dbReference type="PIRSR" id="PIRSR000429-1"/>
    </source>
</evidence>
<dbReference type="InterPro" id="IPR002155">
    <property type="entry name" value="Thiolase"/>
</dbReference>
<dbReference type="GO" id="GO:0003985">
    <property type="term" value="F:acetyl-CoA C-acetyltransferase activity"/>
    <property type="evidence" value="ECO:0007669"/>
    <property type="project" value="UniProtKB-EC"/>
</dbReference>
<accession>A0A0R3JWE4</accession>
<feature type="domain" description="Thiolase N-terminal" evidence="11">
    <location>
        <begin position="4"/>
        <end position="262"/>
    </location>
</feature>
<dbReference type="PANTHER" id="PTHR18919">
    <property type="entry name" value="ACETYL-COA C-ACYLTRANSFERASE"/>
    <property type="match status" value="1"/>
</dbReference>
<dbReference type="InterPro" id="IPR020613">
    <property type="entry name" value="Thiolase_CS"/>
</dbReference>
<dbReference type="PROSITE" id="PS00099">
    <property type="entry name" value="THIOLASE_3"/>
    <property type="match status" value="1"/>
</dbReference>
<evidence type="ECO:0000256" key="3">
    <source>
        <dbReference type="ARBA" id="ARBA00012705"/>
    </source>
</evidence>
<evidence type="ECO:0000256" key="5">
    <source>
        <dbReference type="ARBA" id="ARBA00023315"/>
    </source>
</evidence>
<reference evidence="13 14" key="1">
    <citation type="submission" date="2015-09" db="EMBL/GenBank/DDBJ databases">
        <title>Draft genome sequence of a Caloramator mitchellensis, a moderate thermophile from the Great Artesian Basin of Australia.</title>
        <authorList>
            <person name="Patel B.K."/>
        </authorList>
    </citation>
    <scope>NUCLEOTIDE SEQUENCE [LARGE SCALE GENOMIC DNA]</scope>
    <source>
        <strain evidence="13 14">VF08</strain>
    </source>
</reference>
<dbReference type="GO" id="GO:0005737">
    <property type="term" value="C:cytoplasm"/>
    <property type="evidence" value="ECO:0007669"/>
    <property type="project" value="UniProtKB-SubCell"/>
</dbReference>
<evidence type="ECO:0000256" key="6">
    <source>
        <dbReference type="ARBA" id="ARBA00030755"/>
    </source>
</evidence>
<evidence type="ECO:0000259" key="12">
    <source>
        <dbReference type="Pfam" id="PF02803"/>
    </source>
</evidence>
<feature type="domain" description="Thiolase C-terminal" evidence="12">
    <location>
        <begin position="270"/>
        <end position="390"/>
    </location>
</feature>
<dbReference type="Proteomes" id="UP000052015">
    <property type="component" value="Unassembled WGS sequence"/>
</dbReference>
<dbReference type="RefSeq" id="WP_057975917.1">
    <property type="nucleotide sequence ID" value="NZ_LKHP01000001.1"/>
</dbReference>
<keyword evidence="14" id="KW-1185">Reference proteome</keyword>
<evidence type="ECO:0000256" key="2">
    <source>
        <dbReference type="ARBA" id="ARBA00010982"/>
    </source>
</evidence>
<dbReference type="EMBL" id="LKHP01000001">
    <property type="protein sequence ID" value="KRQ87894.1"/>
    <property type="molecule type" value="Genomic_DNA"/>
</dbReference>
<dbReference type="STRING" id="908809.ABG79_00059"/>